<dbReference type="AlphaFoldDB" id="A0AAD9H3I6"/>
<dbReference type="Proteomes" id="UP001232148">
    <property type="component" value="Unassembled WGS sequence"/>
</dbReference>
<sequence>MTGWETLTTREKKLERERLSKQAAKRDMTEAEHEERRKKQKVYNDNHKDRMQKDSGFRDRVNSDRRKKRQAKKEILNNWQGGALSGGSGGTVQARELFLNIWLSMF</sequence>
<keyword evidence="3" id="KW-1185">Reference proteome</keyword>
<name>A0AAD9H3I6_9PEZI</name>
<gene>
    <name evidence="2" type="ORF">LX32DRAFT_287156</name>
</gene>
<feature type="region of interest" description="Disordered" evidence="1">
    <location>
        <begin position="1"/>
        <end position="90"/>
    </location>
</feature>
<feature type="compositionally biased region" description="Basic and acidic residues" evidence="1">
    <location>
        <begin position="8"/>
        <end position="64"/>
    </location>
</feature>
<comment type="caution">
    <text evidence="2">The sequence shown here is derived from an EMBL/GenBank/DDBJ whole genome shotgun (WGS) entry which is preliminary data.</text>
</comment>
<evidence type="ECO:0000313" key="3">
    <source>
        <dbReference type="Proteomes" id="UP001232148"/>
    </source>
</evidence>
<proteinExistence type="predicted"/>
<protein>
    <submittedName>
        <fullName evidence="2">Uncharacterized protein</fullName>
    </submittedName>
</protein>
<organism evidence="2 3">
    <name type="scientific">Colletotrichum zoysiae</name>
    <dbReference type="NCBI Taxonomy" id="1216348"/>
    <lineage>
        <taxon>Eukaryota</taxon>
        <taxon>Fungi</taxon>
        <taxon>Dikarya</taxon>
        <taxon>Ascomycota</taxon>
        <taxon>Pezizomycotina</taxon>
        <taxon>Sordariomycetes</taxon>
        <taxon>Hypocreomycetidae</taxon>
        <taxon>Glomerellales</taxon>
        <taxon>Glomerellaceae</taxon>
        <taxon>Colletotrichum</taxon>
        <taxon>Colletotrichum graminicola species complex</taxon>
    </lineage>
</organism>
<reference evidence="2" key="1">
    <citation type="submission" date="2021-06" db="EMBL/GenBank/DDBJ databases">
        <title>Comparative genomics, transcriptomics and evolutionary studies reveal genomic signatures of adaptation to plant cell wall in hemibiotrophic fungi.</title>
        <authorList>
            <consortium name="DOE Joint Genome Institute"/>
            <person name="Baroncelli R."/>
            <person name="Diaz J.F."/>
            <person name="Benocci T."/>
            <person name="Peng M."/>
            <person name="Battaglia E."/>
            <person name="Haridas S."/>
            <person name="Andreopoulos W."/>
            <person name="Labutti K."/>
            <person name="Pangilinan J."/>
            <person name="Floch G.L."/>
            <person name="Makela M.R."/>
            <person name="Henrissat B."/>
            <person name="Grigoriev I.V."/>
            <person name="Crouch J.A."/>
            <person name="De Vries R.P."/>
            <person name="Sukno S.A."/>
            <person name="Thon M.R."/>
        </authorList>
    </citation>
    <scope>NUCLEOTIDE SEQUENCE</scope>
    <source>
        <strain evidence="2">MAFF235873</strain>
    </source>
</reference>
<dbReference type="EMBL" id="MU843164">
    <property type="protein sequence ID" value="KAK2020854.1"/>
    <property type="molecule type" value="Genomic_DNA"/>
</dbReference>
<evidence type="ECO:0000313" key="2">
    <source>
        <dbReference type="EMBL" id="KAK2020854.1"/>
    </source>
</evidence>
<accession>A0AAD9H3I6</accession>
<evidence type="ECO:0000256" key="1">
    <source>
        <dbReference type="SAM" id="MobiDB-lite"/>
    </source>
</evidence>